<dbReference type="GO" id="GO:0005737">
    <property type="term" value="C:cytoplasm"/>
    <property type="evidence" value="ECO:0007669"/>
    <property type="project" value="TreeGrafter"/>
</dbReference>
<dbReference type="InterPro" id="IPR003380">
    <property type="entry name" value="SKI/SNO/DAC"/>
</dbReference>
<dbReference type="FunFam" id="3.10.390.10:FF:000002">
    <property type="entry name" value="Putative ski oncogene"/>
    <property type="match status" value="1"/>
</dbReference>
<dbReference type="Proteomes" id="UP000694580">
    <property type="component" value="Chromosome 2"/>
</dbReference>
<dbReference type="GO" id="GO:0005634">
    <property type="term" value="C:nucleus"/>
    <property type="evidence" value="ECO:0007669"/>
    <property type="project" value="TreeGrafter"/>
</dbReference>
<dbReference type="SMART" id="SM01046">
    <property type="entry name" value="c-SKI_SMAD_bind"/>
    <property type="match status" value="1"/>
</dbReference>
<accession>A0AAY4F162</accession>
<dbReference type="InterPro" id="IPR037000">
    <property type="entry name" value="Ski_DNA-bd_sf"/>
</dbReference>
<feature type="domain" description="c-SKI SMAD4-binding" evidence="3">
    <location>
        <begin position="145"/>
        <end position="240"/>
    </location>
</feature>
<dbReference type="GO" id="GO:0030512">
    <property type="term" value="P:negative regulation of transforming growth factor beta receptor signaling pathway"/>
    <property type="evidence" value="ECO:0007669"/>
    <property type="project" value="TreeGrafter"/>
</dbReference>
<reference evidence="4 5" key="1">
    <citation type="submission" date="2020-06" db="EMBL/GenBank/DDBJ databases">
        <authorList>
            <consortium name="Wellcome Sanger Institute Data Sharing"/>
        </authorList>
    </citation>
    <scope>NUCLEOTIDE SEQUENCE [LARGE SCALE GENOMIC DNA]</scope>
</reference>
<dbReference type="GO" id="GO:0000978">
    <property type="term" value="F:RNA polymerase II cis-regulatory region sequence-specific DNA binding"/>
    <property type="evidence" value="ECO:0007669"/>
    <property type="project" value="TreeGrafter"/>
</dbReference>
<dbReference type="InterPro" id="IPR010919">
    <property type="entry name" value="SAND-like_dom_sf"/>
</dbReference>
<dbReference type="GO" id="GO:0000122">
    <property type="term" value="P:negative regulation of transcription by RNA polymerase II"/>
    <property type="evidence" value="ECO:0007669"/>
    <property type="project" value="TreeGrafter"/>
</dbReference>
<dbReference type="GO" id="GO:0000981">
    <property type="term" value="F:DNA-binding transcription factor activity, RNA polymerase II-specific"/>
    <property type="evidence" value="ECO:0007669"/>
    <property type="project" value="TreeGrafter"/>
</dbReference>
<dbReference type="Pfam" id="PF02437">
    <property type="entry name" value="Ski_Sno_DHD"/>
    <property type="match status" value="1"/>
</dbReference>
<keyword evidence="5" id="KW-1185">Reference proteome</keyword>
<dbReference type="Gene3D" id="3.10.390.10">
    <property type="entry name" value="SAND domain-like"/>
    <property type="match status" value="1"/>
</dbReference>
<dbReference type="GO" id="GO:0005667">
    <property type="term" value="C:transcription regulator complex"/>
    <property type="evidence" value="ECO:0007669"/>
    <property type="project" value="TreeGrafter"/>
</dbReference>
<feature type="compositionally biased region" description="Basic and acidic residues" evidence="2">
    <location>
        <begin position="392"/>
        <end position="402"/>
    </location>
</feature>
<evidence type="ECO:0000313" key="4">
    <source>
        <dbReference type="Ensembl" id="ENSDCDP00010063094.1"/>
    </source>
</evidence>
<dbReference type="Ensembl" id="ENSDCDT00010073899.1">
    <property type="protein sequence ID" value="ENSDCDP00010063094.1"/>
    <property type="gene ID" value="ENSDCDG00010034472.1"/>
</dbReference>
<dbReference type="AlphaFoldDB" id="A0AAY4F162"/>
<dbReference type="SUPFAM" id="SSF46955">
    <property type="entry name" value="Putative DNA-binding domain"/>
    <property type="match status" value="1"/>
</dbReference>
<dbReference type="FunFam" id="3.10.260.20:FF:000002">
    <property type="entry name" value="SKI-like oncogene a"/>
    <property type="match status" value="1"/>
</dbReference>
<feature type="region of interest" description="Disordered" evidence="2">
    <location>
        <begin position="533"/>
        <end position="564"/>
    </location>
</feature>
<dbReference type="InterPro" id="IPR014890">
    <property type="entry name" value="c-SKI_SMAD4-bd_dom"/>
</dbReference>
<dbReference type="InterPro" id="IPR023216">
    <property type="entry name" value="Tscrpt_reg_SKI_SnoN"/>
</dbReference>
<evidence type="ECO:0000256" key="2">
    <source>
        <dbReference type="SAM" id="MobiDB-lite"/>
    </source>
</evidence>
<dbReference type="InterPro" id="IPR009061">
    <property type="entry name" value="DNA-bd_dom_put_sf"/>
</dbReference>
<name>A0AAY4F162_9TELE</name>
<reference evidence="4" key="2">
    <citation type="submission" date="2025-08" db="UniProtKB">
        <authorList>
            <consortium name="Ensembl"/>
        </authorList>
    </citation>
    <scope>IDENTIFICATION</scope>
</reference>
<dbReference type="Gene3D" id="3.10.260.20">
    <property type="entry name" value="Ski"/>
    <property type="match status" value="1"/>
</dbReference>
<gene>
    <name evidence="4" type="primary">skilb</name>
</gene>
<feature type="compositionally biased region" description="Polar residues" evidence="2">
    <location>
        <begin position="546"/>
        <end position="564"/>
    </location>
</feature>
<reference evidence="4" key="3">
    <citation type="submission" date="2025-09" db="UniProtKB">
        <authorList>
            <consortium name="Ensembl"/>
        </authorList>
    </citation>
    <scope>IDENTIFICATION</scope>
</reference>
<comment type="similarity">
    <text evidence="1">Belongs to the SKI family.</text>
</comment>
<protein>
    <recommendedName>
        <fullName evidence="3">c-SKI SMAD4-binding domain-containing protein</fullName>
    </recommendedName>
</protein>
<dbReference type="PANTHER" id="PTHR10005">
    <property type="entry name" value="SKI ONCOGENE-RELATED"/>
    <property type="match status" value="1"/>
</dbReference>
<organism evidence="4 5">
    <name type="scientific">Denticeps clupeoides</name>
    <name type="common">denticle herring</name>
    <dbReference type="NCBI Taxonomy" id="299321"/>
    <lineage>
        <taxon>Eukaryota</taxon>
        <taxon>Metazoa</taxon>
        <taxon>Chordata</taxon>
        <taxon>Craniata</taxon>
        <taxon>Vertebrata</taxon>
        <taxon>Euteleostomi</taxon>
        <taxon>Actinopterygii</taxon>
        <taxon>Neopterygii</taxon>
        <taxon>Teleostei</taxon>
        <taxon>Clupei</taxon>
        <taxon>Clupeiformes</taxon>
        <taxon>Denticipitoidei</taxon>
        <taxon>Denticipitidae</taxon>
        <taxon>Denticeps</taxon>
    </lineage>
</organism>
<dbReference type="Pfam" id="PF08782">
    <property type="entry name" value="c-SKI_SMAD_bind"/>
    <property type="match status" value="1"/>
</dbReference>
<proteinExistence type="inferred from homology"/>
<dbReference type="SUPFAM" id="SSF63763">
    <property type="entry name" value="SAND domain-like"/>
    <property type="match status" value="1"/>
</dbReference>
<feature type="region of interest" description="Disordered" evidence="2">
    <location>
        <begin position="347"/>
        <end position="402"/>
    </location>
</feature>
<dbReference type="PANTHER" id="PTHR10005:SF3">
    <property type="entry name" value="SKI-LIKE PROTEIN"/>
    <property type="match status" value="1"/>
</dbReference>
<evidence type="ECO:0000259" key="3">
    <source>
        <dbReference type="SMART" id="SM01046"/>
    </source>
</evidence>
<evidence type="ECO:0000256" key="1">
    <source>
        <dbReference type="ARBA" id="ARBA00009513"/>
    </source>
</evidence>
<feature type="compositionally biased region" description="Low complexity" evidence="2">
    <location>
        <begin position="364"/>
        <end position="375"/>
    </location>
</feature>
<dbReference type="GeneTree" id="ENSGT00940000158435"/>
<dbReference type="GO" id="GO:0046332">
    <property type="term" value="F:SMAD binding"/>
    <property type="evidence" value="ECO:0007669"/>
    <property type="project" value="InterPro"/>
</dbReference>
<evidence type="ECO:0000313" key="5">
    <source>
        <dbReference type="Proteomes" id="UP000694580"/>
    </source>
</evidence>
<sequence length="564" mass="62914">MVTERRLLSRPWLVRPAARSWWPLTAPRISASAYSKESPFPVSRLGGEWRLCLPQVLNTVLRDFTLQQINAMCDQLYVYCSRCDASQLHVLKVTGVLPPGAPSCGLITLTDAQRLCNALLQPGDAATDHDAAEEGEGKEVKDAEGFWVEHQCLGKCQGLFVPRLYAAPNLPCIRCAQCRALFSPKRFVMHSHHQPDKRTCHWGFDSAKWACYLQLGRKHLGAAEEPEFQQLLERMKEKFHGVHTAEAKLAEGAGKPKVGFDLGPVKDRLCGAESGEKAAPPPVFALGSHLHPGIKGDPRHLDIIRHSFYLYMQERLNESAVSPSPGKHAGPLNANVLHDLLSQADKRQDENAAVQKTHVATELQSPSGSAAQSQQERPGDEQPESVSIETSQNKRDVGVEKASRDSVVMEVLQLYRIQHEKLLSTLQRQQQLEKELEALRGGEVASCGGLLEAGQTEHAQRLWEEKRKTVSRVKQTSRHKADDGECQGESRYVTELLELRRRLDRAEEDREELQEELRREREAREMLERTIGELQQQMKGPVPLGSSISPAPSPNNDSQGPSTP</sequence>
<dbReference type="GO" id="GO:0030514">
    <property type="term" value="P:negative regulation of BMP signaling pathway"/>
    <property type="evidence" value="ECO:0007669"/>
    <property type="project" value="TreeGrafter"/>
</dbReference>